<dbReference type="GO" id="GO:0005524">
    <property type="term" value="F:ATP binding"/>
    <property type="evidence" value="ECO:0007669"/>
    <property type="project" value="InterPro"/>
</dbReference>
<dbReference type="Proteomes" id="UP000214596">
    <property type="component" value="Unassembled WGS sequence"/>
</dbReference>
<accession>A0A227J372</accession>
<proteinExistence type="predicted"/>
<dbReference type="PANTHER" id="PTHR23076:SF97">
    <property type="entry name" value="ATP-DEPENDENT ZINC METALLOPROTEASE YME1L1"/>
    <property type="match status" value="1"/>
</dbReference>
<sequence>ARKMVTQWGFSEKLGPLLYAEDEGEVFLGRSVTQTKHMSDDTAKLIDDEVRQIIDRNYDRAKKILEDNMDIMHAMKDALMKYETIDARQIDDLMERKAEIREPAGWG</sequence>
<evidence type="ECO:0000313" key="2">
    <source>
        <dbReference type="EMBL" id="OXE29500.1"/>
    </source>
</evidence>
<dbReference type="Gene3D" id="1.20.58.760">
    <property type="entry name" value="Peptidase M41"/>
    <property type="match status" value="1"/>
</dbReference>
<evidence type="ECO:0000259" key="1">
    <source>
        <dbReference type="Pfam" id="PF01434"/>
    </source>
</evidence>
<dbReference type="SUPFAM" id="SSF140990">
    <property type="entry name" value="FtsH protease domain-like"/>
    <property type="match status" value="1"/>
</dbReference>
<dbReference type="InterPro" id="IPR037219">
    <property type="entry name" value="Peptidase_M41-like"/>
</dbReference>
<name>A0A227J372_VIBPH</name>
<organism evidence="2 3">
    <name type="scientific">Vibrio parahaemolyticus</name>
    <dbReference type="NCBI Taxonomy" id="670"/>
    <lineage>
        <taxon>Bacteria</taxon>
        <taxon>Pseudomonadati</taxon>
        <taxon>Pseudomonadota</taxon>
        <taxon>Gammaproteobacteria</taxon>
        <taxon>Vibrionales</taxon>
        <taxon>Vibrionaceae</taxon>
        <taxon>Vibrio</taxon>
    </lineage>
</organism>
<dbReference type="GO" id="GO:0004222">
    <property type="term" value="F:metalloendopeptidase activity"/>
    <property type="evidence" value="ECO:0007669"/>
    <property type="project" value="InterPro"/>
</dbReference>
<feature type="domain" description="Peptidase M41" evidence="1">
    <location>
        <begin position="1"/>
        <end position="92"/>
    </location>
</feature>
<feature type="non-terminal residue" evidence="2">
    <location>
        <position position="1"/>
    </location>
</feature>
<dbReference type="GO" id="GO:0006508">
    <property type="term" value="P:proteolysis"/>
    <property type="evidence" value="ECO:0007669"/>
    <property type="project" value="InterPro"/>
</dbReference>
<comment type="caution">
    <text evidence="2">The sequence shown here is derived from an EMBL/GenBank/DDBJ whole genome shotgun (WGS) entry which is preliminary data.</text>
</comment>
<dbReference type="InterPro" id="IPR000642">
    <property type="entry name" value="Peptidase_M41"/>
</dbReference>
<dbReference type="PANTHER" id="PTHR23076">
    <property type="entry name" value="METALLOPROTEASE M41 FTSH"/>
    <property type="match status" value="1"/>
</dbReference>
<dbReference type="Pfam" id="PF01434">
    <property type="entry name" value="Peptidase_M41"/>
    <property type="match status" value="1"/>
</dbReference>
<gene>
    <name evidence="2" type="ORF">CA163_28320</name>
</gene>
<feature type="non-terminal residue" evidence="2">
    <location>
        <position position="107"/>
    </location>
</feature>
<dbReference type="GO" id="GO:0005886">
    <property type="term" value="C:plasma membrane"/>
    <property type="evidence" value="ECO:0007669"/>
    <property type="project" value="TreeGrafter"/>
</dbReference>
<evidence type="ECO:0000313" key="3">
    <source>
        <dbReference type="Proteomes" id="UP000214596"/>
    </source>
</evidence>
<dbReference type="GO" id="GO:0030163">
    <property type="term" value="P:protein catabolic process"/>
    <property type="evidence" value="ECO:0007669"/>
    <property type="project" value="TreeGrafter"/>
</dbReference>
<dbReference type="EMBL" id="NIXT01003198">
    <property type="protein sequence ID" value="OXE29500.1"/>
    <property type="molecule type" value="Genomic_DNA"/>
</dbReference>
<dbReference type="GO" id="GO:0004176">
    <property type="term" value="F:ATP-dependent peptidase activity"/>
    <property type="evidence" value="ECO:0007669"/>
    <property type="project" value="InterPro"/>
</dbReference>
<reference evidence="2 3" key="1">
    <citation type="journal article" date="2017" name="Appl. Environ. Microbiol.">
        <title>Parallel evolution of two clades of a major Atlantic endemic Vibrio parahaemolyticus pathogen lineage by independent acquisition of related pathogenicity islands.</title>
        <authorList>
            <person name="Xu F."/>
            <person name="Gonzalez-Escalona N."/>
            <person name="Drees K.P."/>
            <person name="Sebra R.P."/>
            <person name="Cooper V.S."/>
            <person name="Jones S.H."/>
            <person name="Whistler C.A."/>
        </authorList>
    </citation>
    <scope>NUCLEOTIDE SEQUENCE [LARGE SCALE GENOMIC DNA]</scope>
    <source>
        <strain evidence="2 3">MAVP-3</strain>
    </source>
</reference>
<dbReference type="AlphaFoldDB" id="A0A227J372"/>
<protein>
    <submittedName>
        <fullName evidence="2">ATP-dependent metallopeptidase HflB</fullName>
    </submittedName>
</protein>